<accession>A0A835N0I3</accession>
<keyword evidence="1" id="KW-0326">Glycosidase</keyword>
<evidence type="ECO:0000256" key="1">
    <source>
        <dbReference type="RuleBase" id="RU361185"/>
    </source>
</evidence>
<dbReference type="GO" id="GO:0005975">
    <property type="term" value="P:carbohydrate metabolic process"/>
    <property type="evidence" value="ECO:0007669"/>
    <property type="project" value="InterPro"/>
</dbReference>
<dbReference type="Pfam" id="PF01055">
    <property type="entry name" value="Glyco_hydro_31_2nd"/>
    <property type="match status" value="1"/>
</dbReference>
<comment type="caution">
    <text evidence="3">The sequence shown here is derived from an EMBL/GenBank/DDBJ whole genome shotgun (WGS) entry which is preliminary data.</text>
</comment>
<comment type="similarity">
    <text evidence="1">Belongs to the glycosyl hydrolase 31 family.</text>
</comment>
<dbReference type="OrthoDB" id="1334205at2759"/>
<keyword evidence="1" id="KW-0378">Hydrolase</keyword>
<sequence>MMMQQRPKRVSKRTVTKTMPESNFIEGMKKLEVVRITRTITMYPPELEVYGMLMARSTYEGMELANENKRPFVLTRAGFIGTQGLAATWTGTYVYLHGTSTGEEESLILKGDLGGGLVLRQKISIQKDNPKILQSDSGIIARSIGAGSGGLSRLDPEHSSFRMLLMTLATIKRIHDLNAVLALTMLLCLRTKSVFSNEILFKTSIYVSGTERNKERKQTMRMVKATQISALNRDINIRDGKV</sequence>
<dbReference type="EMBL" id="JADGMS010000003">
    <property type="protein sequence ID" value="KAF9685627.1"/>
    <property type="molecule type" value="Genomic_DNA"/>
</dbReference>
<reference evidence="3 4" key="1">
    <citation type="submission" date="2020-10" db="EMBL/GenBank/DDBJ databases">
        <title>Plant Genome Project.</title>
        <authorList>
            <person name="Zhang R.-G."/>
        </authorList>
    </citation>
    <scope>NUCLEOTIDE SEQUENCE [LARGE SCALE GENOMIC DNA]</scope>
    <source>
        <strain evidence="3">FAFU-HL-1</strain>
        <tissue evidence="3">Leaf</tissue>
    </source>
</reference>
<gene>
    <name evidence="3" type="ORF">SADUNF_Sadunf03G0074200</name>
</gene>
<evidence type="ECO:0000259" key="2">
    <source>
        <dbReference type="Pfam" id="PF01055"/>
    </source>
</evidence>
<feature type="domain" description="Glycoside hydrolase family 31 TIM barrel" evidence="2">
    <location>
        <begin position="48"/>
        <end position="92"/>
    </location>
</feature>
<name>A0A835N0I3_9ROSI</name>
<dbReference type="InterPro" id="IPR000322">
    <property type="entry name" value="Glyco_hydro_31_TIM"/>
</dbReference>
<keyword evidence="4" id="KW-1185">Reference proteome</keyword>
<dbReference type="GO" id="GO:0004553">
    <property type="term" value="F:hydrolase activity, hydrolyzing O-glycosyl compounds"/>
    <property type="evidence" value="ECO:0007669"/>
    <property type="project" value="InterPro"/>
</dbReference>
<protein>
    <recommendedName>
        <fullName evidence="2">Glycoside hydrolase family 31 TIM barrel domain-containing protein</fullName>
    </recommendedName>
</protein>
<evidence type="ECO:0000313" key="3">
    <source>
        <dbReference type="EMBL" id="KAF9685627.1"/>
    </source>
</evidence>
<dbReference type="AlphaFoldDB" id="A0A835N0I3"/>
<evidence type="ECO:0000313" key="4">
    <source>
        <dbReference type="Proteomes" id="UP000657918"/>
    </source>
</evidence>
<dbReference type="Gene3D" id="3.20.20.80">
    <property type="entry name" value="Glycosidases"/>
    <property type="match status" value="1"/>
</dbReference>
<dbReference type="Proteomes" id="UP000657918">
    <property type="component" value="Unassembled WGS sequence"/>
</dbReference>
<proteinExistence type="inferred from homology"/>
<organism evidence="3 4">
    <name type="scientific">Salix dunnii</name>
    <dbReference type="NCBI Taxonomy" id="1413687"/>
    <lineage>
        <taxon>Eukaryota</taxon>
        <taxon>Viridiplantae</taxon>
        <taxon>Streptophyta</taxon>
        <taxon>Embryophyta</taxon>
        <taxon>Tracheophyta</taxon>
        <taxon>Spermatophyta</taxon>
        <taxon>Magnoliopsida</taxon>
        <taxon>eudicotyledons</taxon>
        <taxon>Gunneridae</taxon>
        <taxon>Pentapetalae</taxon>
        <taxon>rosids</taxon>
        <taxon>fabids</taxon>
        <taxon>Malpighiales</taxon>
        <taxon>Salicaceae</taxon>
        <taxon>Saliceae</taxon>
        <taxon>Salix</taxon>
    </lineage>
</organism>